<feature type="compositionally biased region" description="Polar residues" evidence="1">
    <location>
        <begin position="1"/>
        <end position="11"/>
    </location>
</feature>
<protein>
    <recommendedName>
        <fullName evidence="5">Mid2 domain-containing protein</fullName>
    </recommendedName>
</protein>
<keyword evidence="4" id="KW-1185">Reference proteome</keyword>
<feature type="transmembrane region" description="Helical" evidence="2">
    <location>
        <begin position="282"/>
        <end position="304"/>
    </location>
</feature>
<evidence type="ECO:0000256" key="2">
    <source>
        <dbReference type="SAM" id="Phobius"/>
    </source>
</evidence>
<evidence type="ECO:0000313" key="3">
    <source>
        <dbReference type="EMBL" id="RUS29974.1"/>
    </source>
</evidence>
<feature type="region of interest" description="Disordered" evidence="1">
    <location>
        <begin position="114"/>
        <end position="270"/>
    </location>
</feature>
<feature type="compositionally biased region" description="Polar residues" evidence="1">
    <location>
        <begin position="369"/>
        <end position="385"/>
    </location>
</feature>
<proteinExistence type="predicted"/>
<reference evidence="3 4" key="1">
    <citation type="journal article" date="2018" name="New Phytol.">
        <title>Phylogenomics of Endogonaceae and evolution of mycorrhizas within Mucoromycota.</title>
        <authorList>
            <person name="Chang Y."/>
            <person name="Desiro A."/>
            <person name="Na H."/>
            <person name="Sandor L."/>
            <person name="Lipzen A."/>
            <person name="Clum A."/>
            <person name="Barry K."/>
            <person name="Grigoriev I.V."/>
            <person name="Martin F.M."/>
            <person name="Stajich J.E."/>
            <person name="Smith M.E."/>
            <person name="Bonito G."/>
            <person name="Spatafora J.W."/>
        </authorList>
    </citation>
    <scope>NUCLEOTIDE SEQUENCE [LARGE SCALE GENOMIC DNA]</scope>
    <source>
        <strain evidence="3 4">AD002</strain>
    </source>
</reference>
<keyword evidence="2" id="KW-0472">Membrane</keyword>
<feature type="compositionally biased region" description="Low complexity" evidence="1">
    <location>
        <begin position="158"/>
        <end position="187"/>
    </location>
</feature>
<feature type="region of interest" description="Disordered" evidence="1">
    <location>
        <begin position="348"/>
        <end position="414"/>
    </location>
</feature>
<name>A0A433QJP5_9FUNG</name>
<sequence>MQRSHSITVISSARRPGHVDARPQQEHRAPHPQSSASASDPQVLYRAINPVRITPVPTTTATTQHMNMDTTQHKDMDMDTTQPKDMMDTTQHKDMGTTQPKDMMDTTQHMDIGIPRQLDGGSQKHTVTTGGKGGSPKHTKHTVTTGGKGGSPKHTKHTVTTTTTPSNVHRNTPRKTTTSKSHTTSTSVYHTIKAPESHQVPGSVPAAPSSDNKDSSPDSAPDTLPVLTGQPESFDPTSIVSQSAAALDPNNPNATTTSAYPTSTPDSQDTASVIPNIPNKTFGIILGAGVGAIAAVGLAGLLVYRKRESKKKQNFDQAIGAEADQQLHTRWRPQSFLNVVTNVVAKLPRSEDGRSNRSSAGSSSRRGSQLENQVARSNSVGSASSGRGPATSLPRLPEEPENSGALMEEIDLKR</sequence>
<dbReference type="Proteomes" id="UP000274822">
    <property type="component" value="Unassembled WGS sequence"/>
</dbReference>
<dbReference type="EMBL" id="RBNJ01004437">
    <property type="protein sequence ID" value="RUS29974.1"/>
    <property type="molecule type" value="Genomic_DNA"/>
</dbReference>
<feature type="compositionally biased region" description="Low complexity" evidence="1">
    <location>
        <begin position="356"/>
        <end position="367"/>
    </location>
</feature>
<feature type="region of interest" description="Disordered" evidence="1">
    <location>
        <begin position="1"/>
        <end position="40"/>
    </location>
</feature>
<comment type="caution">
    <text evidence="3">The sequence shown here is derived from an EMBL/GenBank/DDBJ whole genome shotgun (WGS) entry which is preliminary data.</text>
</comment>
<keyword evidence="2" id="KW-1133">Transmembrane helix</keyword>
<feature type="compositionally biased region" description="Basic and acidic residues" evidence="1">
    <location>
        <begin position="17"/>
        <end position="29"/>
    </location>
</feature>
<keyword evidence="2" id="KW-0812">Transmembrane</keyword>
<feature type="compositionally biased region" description="Low complexity" evidence="1">
    <location>
        <begin position="248"/>
        <end position="267"/>
    </location>
</feature>
<accession>A0A433QJP5</accession>
<evidence type="ECO:0000256" key="1">
    <source>
        <dbReference type="SAM" id="MobiDB-lite"/>
    </source>
</evidence>
<organism evidence="3 4">
    <name type="scientific">Jimgerdemannia flammicorona</name>
    <dbReference type="NCBI Taxonomy" id="994334"/>
    <lineage>
        <taxon>Eukaryota</taxon>
        <taxon>Fungi</taxon>
        <taxon>Fungi incertae sedis</taxon>
        <taxon>Mucoromycota</taxon>
        <taxon>Mucoromycotina</taxon>
        <taxon>Endogonomycetes</taxon>
        <taxon>Endogonales</taxon>
        <taxon>Endogonaceae</taxon>
        <taxon>Jimgerdemannia</taxon>
    </lineage>
</organism>
<evidence type="ECO:0008006" key="5">
    <source>
        <dbReference type="Google" id="ProtNLM"/>
    </source>
</evidence>
<feature type="compositionally biased region" description="Polar residues" evidence="1">
    <location>
        <begin position="235"/>
        <end position="244"/>
    </location>
</feature>
<evidence type="ECO:0000313" key="4">
    <source>
        <dbReference type="Proteomes" id="UP000274822"/>
    </source>
</evidence>
<gene>
    <name evidence="3" type="ORF">BC938DRAFT_479999</name>
</gene>
<dbReference type="AlphaFoldDB" id="A0A433QJP5"/>